<dbReference type="PROSITE" id="PS50893">
    <property type="entry name" value="ABC_TRANSPORTER_2"/>
    <property type="match status" value="1"/>
</dbReference>
<accession>A0ABW3S0K8</accession>
<dbReference type="PANTHER" id="PTHR42781:SF4">
    <property type="entry name" value="SPERMIDINE_PUTRESCINE IMPORT ATP-BINDING PROTEIN POTA"/>
    <property type="match status" value="1"/>
</dbReference>
<dbReference type="InterPro" id="IPR017871">
    <property type="entry name" value="ABC_transporter-like_CS"/>
</dbReference>
<evidence type="ECO:0000313" key="6">
    <source>
        <dbReference type="Proteomes" id="UP001597262"/>
    </source>
</evidence>
<evidence type="ECO:0000256" key="1">
    <source>
        <dbReference type="ARBA" id="ARBA00022448"/>
    </source>
</evidence>
<organism evidence="5 6">
    <name type="scientific">Paenibacillus puldeungensis</name>
    <dbReference type="NCBI Taxonomy" id="696536"/>
    <lineage>
        <taxon>Bacteria</taxon>
        <taxon>Bacillati</taxon>
        <taxon>Bacillota</taxon>
        <taxon>Bacilli</taxon>
        <taxon>Bacillales</taxon>
        <taxon>Paenibacillaceae</taxon>
        <taxon>Paenibacillus</taxon>
    </lineage>
</organism>
<dbReference type="Pfam" id="PF00005">
    <property type="entry name" value="ABC_tran"/>
    <property type="match status" value="1"/>
</dbReference>
<feature type="domain" description="ABC transporter" evidence="4">
    <location>
        <begin position="4"/>
        <end position="234"/>
    </location>
</feature>
<dbReference type="Gene3D" id="3.40.50.300">
    <property type="entry name" value="P-loop containing nucleotide triphosphate hydrolases"/>
    <property type="match status" value="1"/>
</dbReference>
<dbReference type="InterPro" id="IPR050093">
    <property type="entry name" value="ABC_SmlMolc_Importer"/>
</dbReference>
<keyword evidence="2" id="KW-0547">Nucleotide-binding</keyword>
<dbReference type="EMBL" id="JBHTLM010000010">
    <property type="protein sequence ID" value="MFD1177545.1"/>
    <property type="molecule type" value="Genomic_DNA"/>
</dbReference>
<keyword evidence="6" id="KW-1185">Reference proteome</keyword>
<reference evidence="6" key="1">
    <citation type="journal article" date="2019" name="Int. J. Syst. Evol. Microbiol.">
        <title>The Global Catalogue of Microorganisms (GCM) 10K type strain sequencing project: providing services to taxonomists for standard genome sequencing and annotation.</title>
        <authorList>
            <consortium name="The Broad Institute Genomics Platform"/>
            <consortium name="The Broad Institute Genome Sequencing Center for Infectious Disease"/>
            <person name="Wu L."/>
            <person name="Ma J."/>
        </authorList>
    </citation>
    <scope>NUCLEOTIDE SEQUENCE [LARGE SCALE GENOMIC DNA]</scope>
    <source>
        <strain evidence="6">CCUG 59189</strain>
    </source>
</reference>
<protein>
    <submittedName>
        <fullName evidence="5">ABC transporter ATP-binding protein</fullName>
    </submittedName>
</protein>
<sequence>MSYLKLTGITKKFGGTLVLNQVDLTASKGEMITLLGPSGCGKSTLLRCISGLTDLEAGSIALDERELTSLAPREREVGMVFQSYALFPNLNVMDNIGYGLKMKGIKKEVIRGRVDELLKLVDLTDKSHAYPHELSGGQQQRVALARSLAVQPKLMLLDEPLSALDAKIRKNLRMEIRQLQQKMGMTMIFVTHDQEEALMISDRICVMNQGRIVQEGSPEQIYTAPRSEFVARFIGNYNVLGPEEAVKLSGLGAKSGVSYAIRPESITLIPVDRDGNPLIESRETAAAAIAPASLGQGASGRSGSGMGNAPFTLPGKVVSLVMLGNILRYEVEAAGLSLTVDCLAGQGLGALRPGEQSNVILSINPADCIPLEKDGA</sequence>
<proteinExistence type="predicted"/>
<dbReference type="SUPFAM" id="SSF52540">
    <property type="entry name" value="P-loop containing nucleoside triphosphate hydrolases"/>
    <property type="match status" value="1"/>
</dbReference>
<evidence type="ECO:0000259" key="4">
    <source>
        <dbReference type="PROSITE" id="PS50893"/>
    </source>
</evidence>
<evidence type="ECO:0000256" key="2">
    <source>
        <dbReference type="ARBA" id="ARBA00022741"/>
    </source>
</evidence>
<dbReference type="GO" id="GO:0005524">
    <property type="term" value="F:ATP binding"/>
    <property type="evidence" value="ECO:0007669"/>
    <property type="project" value="UniProtKB-KW"/>
</dbReference>
<dbReference type="PANTHER" id="PTHR42781">
    <property type="entry name" value="SPERMIDINE/PUTRESCINE IMPORT ATP-BINDING PROTEIN POTA"/>
    <property type="match status" value="1"/>
</dbReference>
<evidence type="ECO:0000313" key="5">
    <source>
        <dbReference type="EMBL" id="MFD1177545.1"/>
    </source>
</evidence>
<dbReference type="Pfam" id="PF08402">
    <property type="entry name" value="TOBE_2"/>
    <property type="match status" value="1"/>
</dbReference>
<comment type="caution">
    <text evidence="5">The sequence shown here is derived from an EMBL/GenBank/DDBJ whole genome shotgun (WGS) entry which is preliminary data.</text>
</comment>
<dbReference type="InterPro" id="IPR027417">
    <property type="entry name" value="P-loop_NTPase"/>
</dbReference>
<dbReference type="SMART" id="SM00382">
    <property type="entry name" value="AAA"/>
    <property type="match status" value="1"/>
</dbReference>
<dbReference type="InterPro" id="IPR003439">
    <property type="entry name" value="ABC_transporter-like_ATP-bd"/>
</dbReference>
<keyword evidence="1" id="KW-0813">Transport</keyword>
<name>A0ABW3S0K8_9BACL</name>
<dbReference type="InterPro" id="IPR013611">
    <property type="entry name" value="Transp-assoc_OB_typ2"/>
</dbReference>
<keyword evidence="3 5" id="KW-0067">ATP-binding</keyword>
<dbReference type="PROSITE" id="PS00211">
    <property type="entry name" value="ABC_TRANSPORTER_1"/>
    <property type="match status" value="1"/>
</dbReference>
<dbReference type="Proteomes" id="UP001597262">
    <property type="component" value="Unassembled WGS sequence"/>
</dbReference>
<evidence type="ECO:0000256" key="3">
    <source>
        <dbReference type="ARBA" id="ARBA00022840"/>
    </source>
</evidence>
<dbReference type="RefSeq" id="WP_379319993.1">
    <property type="nucleotide sequence ID" value="NZ_JBHTLM010000010.1"/>
</dbReference>
<gene>
    <name evidence="5" type="ORF">ACFQ3W_14725</name>
</gene>
<dbReference type="InterPro" id="IPR003593">
    <property type="entry name" value="AAA+_ATPase"/>
</dbReference>